<dbReference type="InterPro" id="IPR015421">
    <property type="entry name" value="PyrdxlP-dep_Trfase_major"/>
</dbReference>
<dbReference type="PROSITE" id="PS00595">
    <property type="entry name" value="AA_TRANSFER_CLASS_5"/>
    <property type="match status" value="1"/>
</dbReference>
<dbReference type="Pfam" id="PF00266">
    <property type="entry name" value="Aminotran_5"/>
    <property type="match status" value="1"/>
</dbReference>
<dbReference type="EC" id="2.8.1.7" evidence="8"/>
<reference evidence="11" key="1">
    <citation type="submission" date="2015-08" db="EMBL/GenBank/DDBJ databases">
        <authorList>
            <person name="Babu N.S."/>
            <person name="Beckwith C.J."/>
            <person name="Beseler K.G."/>
            <person name="Brison A."/>
            <person name="Carone J.V."/>
            <person name="Caskin T.P."/>
            <person name="Diamond M."/>
            <person name="Durham M.E."/>
            <person name="Foxe J.M."/>
            <person name="Go M."/>
            <person name="Henderson B.A."/>
            <person name="Jones I.B."/>
            <person name="McGettigan J.A."/>
            <person name="Micheletti S.J."/>
            <person name="Nasrallah M.E."/>
            <person name="Ortiz D."/>
            <person name="Piller C.R."/>
            <person name="Privatt S.R."/>
            <person name="Schneider S.L."/>
            <person name="Sharp S."/>
            <person name="Smith T.C."/>
            <person name="Stanton J.D."/>
            <person name="Ullery H.E."/>
            <person name="Wilson R.J."/>
            <person name="Serrano M.G."/>
            <person name="Buck G."/>
            <person name="Lee V."/>
            <person name="Wang Y."/>
            <person name="Carvalho R."/>
            <person name="Voegtly L."/>
            <person name="Shi R."/>
            <person name="Duckworth R."/>
            <person name="Johnson A."/>
            <person name="Loviza R."/>
            <person name="Walstead R."/>
            <person name="Shah Z."/>
            <person name="Kiflezghi M."/>
            <person name="Wade K."/>
            <person name="Ball S.L."/>
            <person name="Bradley K.W."/>
            <person name="Asai D.J."/>
            <person name="Bowman C.A."/>
            <person name="Russell D.A."/>
            <person name="Pope W.H."/>
            <person name="Jacobs-Sera D."/>
            <person name="Hendrix R.W."/>
            <person name="Hatfull G.F."/>
        </authorList>
    </citation>
    <scope>NUCLEOTIDE SEQUENCE [LARGE SCALE GENOMIC DNA]</scope>
    <source>
        <strain evidence="11">JCM 19170</strain>
    </source>
</reference>
<dbReference type="InterPro" id="IPR015422">
    <property type="entry name" value="PyrdxlP-dep_Trfase_small"/>
</dbReference>
<dbReference type="GO" id="GO:0006534">
    <property type="term" value="P:cysteine metabolic process"/>
    <property type="evidence" value="ECO:0007669"/>
    <property type="project" value="UniProtKB-UniRule"/>
</dbReference>
<evidence type="ECO:0000256" key="5">
    <source>
        <dbReference type="ARBA" id="ARBA00022898"/>
    </source>
</evidence>
<dbReference type="InterPro" id="IPR016454">
    <property type="entry name" value="Cysteine_dSase"/>
</dbReference>
<name>A0A0K6IRJ4_9PROT</name>
<comment type="catalytic activity">
    <reaction evidence="6 8">
        <text>(sulfur carrier)-H + L-cysteine = (sulfur carrier)-SH + L-alanine</text>
        <dbReference type="Rhea" id="RHEA:43892"/>
        <dbReference type="Rhea" id="RHEA-COMP:14737"/>
        <dbReference type="Rhea" id="RHEA-COMP:14739"/>
        <dbReference type="ChEBI" id="CHEBI:29917"/>
        <dbReference type="ChEBI" id="CHEBI:35235"/>
        <dbReference type="ChEBI" id="CHEBI:57972"/>
        <dbReference type="ChEBI" id="CHEBI:64428"/>
        <dbReference type="EC" id="2.8.1.7"/>
    </reaction>
</comment>
<dbReference type="CDD" id="cd06453">
    <property type="entry name" value="SufS_like"/>
    <property type="match status" value="1"/>
</dbReference>
<dbReference type="Gene3D" id="3.90.1150.10">
    <property type="entry name" value="Aspartate Aminotransferase, domain 1"/>
    <property type="match status" value="1"/>
</dbReference>
<comment type="function">
    <text evidence="2 8">Catalyzes the removal of elemental sulfur and selenium atoms from L-cysteine, L-cystine, L-selenocysteine, and L-selenocystine to produce L-alanine.</text>
</comment>
<evidence type="ECO:0000256" key="7">
    <source>
        <dbReference type="RuleBase" id="RU004504"/>
    </source>
</evidence>
<evidence type="ECO:0000256" key="8">
    <source>
        <dbReference type="RuleBase" id="RU004506"/>
    </source>
</evidence>
<evidence type="ECO:0000256" key="2">
    <source>
        <dbReference type="ARBA" id="ARBA00002824"/>
    </source>
</evidence>
<gene>
    <name evidence="10" type="ORF">Ga0061068_102221</name>
</gene>
<evidence type="ECO:0000313" key="11">
    <source>
        <dbReference type="Proteomes" id="UP000182108"/>
    </source>
</evidence>
<feature type="domain" description="Aminotransferase class V" evidence="9">
    <location>
        <begin position="39"/>
        <end position="409"/>
    </location>
</feature>
<evidence type="ECO:0000313" key="10">
    <source>
        <dbReference type="EMBL" id="CUB05952.1"/>
    </source>
</evidence>
<comment type="cofactor">
    <cofactor evidence="1 7">
        <name>pyridoxal 5'-phosphate</name>
        <dbReference type="ChEBI" id="CHEBI:597326"/>
    </cofactor>
</comment>
<organism evidence="10 11">
    <name type="scientific">Tepidiphilus thermophilus</name>
    <dbReference type="NCBI Taxonomy" id="876478"/>
    <lineage>
        <taxon>Bacteria</taxon>
        <taxon>Pseudomonadati</taxon>
        <taxon>Pseudomonadota</taxon>
        <taxon>Hydrogenophilia</taxon>
        <taxon>Hydrogenophilales</taxon>
        <taxon>Hydrogenophilaceae</taxon>
        <taxon>Tepidiphilus</taxon>
    </lineage>
</organism>
<dbReference type="RefSeq" id="WP_055422931.1">
    <property type="nucleotide sequence ID" value="NZ_CYHH01000002.1"/>
</dbReference>
<dbReference type="Proteomes" id="UP000182108">
    <property type="component" value="Unassembled WGS sequence"/>
</dbReference>
<dbReference type="EMBL" id="CYHH01000002">
    <property type="protein sequence ID" value="CUB05952.1"/>
    <property type="molecule type" value="Genomic_DNA"/>
</dbReference>
<evidence type="ECO:0000256" key="1">
    <source>
        <dbReference type="ARBA" id="ARBA00001933"/>
    </source>
</evidence>
<dbReference type="InterPro" id="IPR010970">
    <property type="entry name" value="Cys_dSase_SufS"/>
</dbReference>
<dbReference type="PANTHER" id="PTHR43586:SF8">
    <property type="entry name" value="CYSTEINE DESULFURASE 1, CHLOROPLASTIC"/>
    <property type="match status" value="1"/>
</dbReference>
<dbReference type="InterPro" id="IPR015424">
    <property type="entry name" value="PyrdxlP-dep_Trfase"/>
</dbReference>
<keyword evidence="5 8" id="KW-0663">Pyridoxal phosphate</keyword>
<keyword evidence="11" id="KW-1185">Reference proteome</keyword>
<proteinExistence type="inferred from homology"/>
<evidence type="ECO:0000256" key="4">
    <source>
        <dbReference type="ARBA" id="ARBA00022679"/>
    </source>
</evidence>
<dbReference type="InterPro" id="IPR000192">
    <property type="entry name" value="Aminotrans_V_dom"/>
</dbReference>
<comment type="similarity">
    <text evidence="3 8">Belongs to the class-V pyridoxal-phosphate-dependent aminotransferase family. Csd subfamily.</text>
</comment>
<evidence type="ECO:0000256" key="3">
    <source>
        <dbReference type="ARBA" id="ARBA00010447"/>
    </source>
</evidence>
<dbReference type="AlphaFoldDB" id="A0A0K6IRJ4"/>
<dbReference type="SUPFAM" id="SSF53383">
    <property type="entry name" value="PLP-dependent transferases"/>
    <property type="match status" value="1"/>
</dbReference>
<dbReference type="GO" id="GO:0031071">
    <property type="term" value="F:cysteine desulfurase activity"/>
    <property type="evidence" value="ECO:0007669"/>
    <property type="project" value="UniProtKB-UniRule"/>
</dbReference>
<dbReference type="OrthoDB" id="5288317at2"/>
<keyword evidence="4 8" id="KW-0808">Transferase</keyword>
<evidence type="ECO:0000256" key="6">
    <source>
        <dbReference type="ARBA" id="ARBA00050776"/>
    </source>
</evidence>
<dbReference type="InterPro" id="IPR020578">
    <property type="entry name" value="Aminotrans_V_PyrdxlP_BS"/>
</dbReference>
<dbReference type="GO" id="GO:0030170">
    <property type="term" value="F:pyridoxal phosphate binding"/>
    <property type="evidence" value="ECO:0007669"/>
    <property type="project" value="UniProtKB-UniRule"/>
</dbReference>
<dbReference type="PIRSF" id="PIRSF005572">
    <property type="entry name" value="NifS"/>
    <property type="match status" value="1"/>
</dbReference>
<dbReference type="PANTHER" id="PTHR43586">
    <property type="entry name" value="CYSTEINE DESULFURASE"/>
    <property type="match status" value="1"/>
</dbReference>
<protein>
    <recommendedName>
        <fullName evidence="8">Cysteine desulfurase</fullName>
        <ecNumber evidence="8">2.8.1.7</ecNumber>
    </recommendedName>
</protein>
<dbReference type="Gene3D" id="3.40.640.10">
    <property type="entry name" value="Type I PLP-dependent aspartate aminotransferase-like (Major domain)"/>
    <property type="match status" value="1"/>
</dbReference>
<evidence type="ECO:0000259" key="9">
    <source>
        <dbReference type="Pfam" id="PF00266"/>
    </source>
</evidence>
<sequence>MSNPVSPSLTTPLPEAATVERWREDFPILHRRVYGKPLIYLDNAATAQKPRQVIEALTDFYENRNANVHRGAHALSTEATDCFETARTTVARWIHAASEKEVLWTRGTTEAINLVAQAWGNAFVKAGDLLVATQMEHHANLVPWQMLARRTGAELALVPVRDDGTLDRERYRQLLERRPRLVALAHVSNTLGTINPVAELIAEAKAVGATVLIDGAQAVGHFPVDVQALGCDFYAFSGHKMLGPTGIGVLWGRQEVLEAMPPWQGGGEMIAWVDEHGFEPNELPYKFEAGTPPIAEAIALGAAIDYLRQFDRAQLAAWEAHLYRRLRDGLVAIDGLRLLADLPPEEKAPIASFHVAGTHPADLGTLLDTQGIAVRVGHHCTMPLIARYGLPGTVRASIAFYNNEADIDQTLSALSRALERLGAPAP</sequence>
<dbReference type="NCBIfam" id="TIGR01979">
    <property type="entry name" value="sufS"/>
    <property type="match status" value="1"/>
</dbReference>
<accession>A0A0K6IRJ4</accession>